<evidence type="ECO:0000313" key="2">
    <source>
        <dbReference type="Proteomes" id="UP000248887"/>
    </source>
</evidence>
<sequence length="320" mass="34925">MKTGQNDAIVGATGFVGQNLRNSHRFSGQFNSRNVAELTGKEYRIVVCAAAPATMWAANKDPDGDLANIRRLIAHLEGVRAQHFVLVSTIAVLANAAAGLDEETMQFETAKAYGRNRRFLEEAVANLFPSSHILRLPALFGAGLKKNFLFDILNPVPSFLTADKFATLAESLPAAASEALKQAYSFNGDLGMHQVDRTRLAGEPGAVLTRGLEDAGFTALNFTNADSTYQYYGLARLWDDIGRTIAHDLRVMHLAPEPIAAGALYQSLTGRVLEARAAPLYNEDMRTRHAALWDGPDGYIQGRAQVLADLRAFYDEARRA</sequence>
<organism evidence="1 2">
    <name type="scientific">Ancylobacter novellus</name>
    <name type="common">Thiobacillus novellus</name>
    <dbReference type="NCBI Taxonomy" id="921"/>
    <lineage>
        <taxon>Bacteria</taxon>
        <taxon>Pseudomonadati</taxon>
        <taxon>Pseudomonadota</taxon>
        <taxon>Alphaproteobacteria</taxon>
        <taxon>Hyphomicrobiales</taxon>
        <taxon>Xanthobacteraceae</taxon>
        <taxon>Ancylobacter</taxon>
    </lineage>
</organism>
<dbReference type="Proteomes" id="UP000248887">
    <property type="component" value="Unassembled WGS sequence"/>
</dbReference>
<dbReference type="AlphaFoldDB" id="A0A2W5SYE0"/>
<protein>
    <submittedName>
        <fullName evidence="1">Uncharacterized protein</fullName>
    </submittedName>
</protein>
<reference evidence="1 2" key="1">
    <citation type="submission" date="2017-08" db="EMBL/GenBank/DDBJ databases">
        <title>Infants hospitalized years apart are colonized by the same room-sourced microbial strains.</title>
        <authorList>
            <person name="Brooks B."/>
            <person name="Olm M.R."/>
            <person name="Firek B.A."/>
            <person name="Baker R."/>
            <person name="Thomas B.C."/>
            <person name="Morowitz M.J."/>
            <person name="Banfield J.F."/>
        </authorList>
    </citation>
    <scope>NUCLEOTIDE SEQUENCE [LARGE SCALE GENOMIC DNA]</scope>
    <source>
        <strain evidence="1">S2_005_001_R2_27</strain>
    </source>
</reference>
<proteinExistence type="predicted"/>
<evidence type="ECO:0000313" key="1">
    <source>
        <dbReference type="EMBL" id="PZQ79730.1"/>
    </source>
</evidence>
<dbReference type="SUPFAM" id="SSF51735">
    <property type="entry name" value="NAD(P)-binding Rossmann-fold domains"/>
    <property type="match status" value="1"/>
</dbReference>
<dbReference type="EMBL" id="QFQD01000079">
    <property type="protein sequence ID" value="PZQ79730.1"/>
    <property type="molecule type" value="Genomic_DNA"/>
</dbReference>
<dbReference type="Gene3D" id="3.40.50.720">
    <property type="entry name" value="NAD(P)-binding Rossmann-like Domain"/>
    <property type="match status" value="1"/>
</dbReference>
<dbReference type="InterPro" id="IPR036291">
    <property type="entry name" value="NAD(P)-bd_dom_sf"/>
</dbReference>
<gene>
    <name evidence="1" type="ORF">DI549_19365</name>
</gene>
<accession>A0A2W5SYE0</accession>
<comment type="caution">
    <text evidence="1">The sequence shown here is derived from an EMBL/GenBank/DDBJ whole genome shotgun (WGS) entry which is preliminary data.</text>
</comment>
<name>A0A2W5SYE0_ANCNO</name>